<dbReference type="Proteomes" id="UP000002195">
    <property type="component" value="Unassembled WGS sequence"/>
</dbReference>
<dbReference type="FunFam" id="3.40.50.800:FF:000094">
    <property type="entry name" value="Prolyl-tRNA synthetase"/>
    <property type="match status" value="1"/>
</dbReference>
<dbReference type="PaxDb" id="44689-DDB0231314"/>
<evidence type="ECO:0000313" key="14">
    <source>
        <dbReference type="EMBL" id="EAL69339.1"/>
    </source>
</evidence>
<evidence type="ECO:0000256" key="1">
    <source>
        <dbReference type="ARBA" id="ARBA00004496"/>
    </source>
</evidence>
<protein>
    <recommendedName>
        <fullName evidence="3">proline--tRNA ligase</fullName>
        <ecNumber evidence="3">6.1.1.15</ecNumber>
    </recommendedName>
    <alternativeName>
        <fullName evidence="10">Prolyl-tRNA synthetase</fullName>
    </alternativeName>
</protein>
<sequence>MISLIKKSNKNLISNTSLNLINRFTTTTPTPTTSTSNNNEIIKSNKFINIFRSNLFIPFQNDQKIGSDMLESQLLMQKGGLIRRLSAGTYSTLPLAQKVMENIIKIIDEEMEKVGGQKMSMPKMLPRELWEKTGRWDSAGDDLIKLKDRKGEEYCLAPTHEEVITTIVANESLSNSSFPIKLYQIGEKYRDEVRPRFGLLRGREFTMKDMYSFDTSKEAAEITYYQVKQAYHNILERLELPYACVEADSGNIGGNMSHEFQVLANVGEDSLIYCKNCNYHANIEKAKGLPSTNIKNLKKQKSILNKQINQEINNNNTNDNQEINIKIKEIENEIKNFKNIKLSIMKITTLPSNSDKEIEEIALIINKLNDNFNQYSIKPNYNDIKQTQVLSPEEYKKYRSIIMKGIESKNVDNNSDKLLSFEEIIKHKLFIDGSVEFDEESIYKPLKSLLKKLLKRDLSRKDDLILSMNRGQNFREAIKGDLCVQPVCDGKSLLDTKRGIEVGHIFYLGTKYSSKLGAYYTGAAQQRIPLEMGCFGIGVSRLLATIVETFSKEETGFIWPQQVAPYQIIIVPKHLKSQLSLAESVSEQLQTEIPYLKSRIIIEDRSKAHFAQKVLESKFMGIPYFLVIDNNNKSIELGESSTKVNSFKIEYKSETPTLIQNQFDLINYFKNKFN</sequence>
<dbReference type="NCBIfam" id="TIGR00409">
    <property type="entry name" value="proS_fam_II"/>
    <property type="match status" value="1"/>
</dbReference>
<keyword evidence="7" id="KW-0067">ATP-binding</keyword>
<evidence type="ECO:0000256" key="10">
    <source>
        <dbReference type="ARBA" id="ARBA00029731"/>
    </source>
</evidence>
<dbReference type="InterPro" id="IPR050062">
    <property type="entry name" value="Pro-tRNA_synthetase"/>
</dbReference>
<dbReference type="GeneID" id="8620358"/>
<keyword evidence="4" id="KW-0963">Cytoplasm</keyword>
<evidence type="ECO:0000256" key="2">
    <source>
        <dbReference type="ARBA" id="ARBA00011738"/>
    </source>
</evidence>
<gene>
    <name evidence="14" type="primary">mproS</name>
    <name evidence="14" type="ORF">DDB_G0276079</name>
</gene>
<dbReference type="PANTHER" id="PTHR42753">
    <property type="entry name" value="MITOCHONDRIAL RIBOSOME PROTEIN L39/PROLYL-TRNA LIGASE FAMILY MEMBER"/>
    <property type="match status" value="1"/>
</dbReference>
<dbReference type="SUPFAM" id="SSF52954">
    <property type="entry name" value="Class II aaRS ABD-related"/>
    <property type="match status" value="1"/>
</dbReference>
<evidence type="ECO:0000259" key="13">
    <source>
        <dbReference type="PROSITE" id="PS50862"/>
    </source>
</evidence>
<keyword evidence="15" id="KW-1185">Reference proteome</keyword>
<organism evidence="14 15">
    <name type="scientific">Dictyostelium discoideum</name>
    <name type="common">Social amoeba</name>
    <dbReference type="NCBI Taxonomy" id="44689"/>
    <lineage>
        <taxon>Eukaryota</taxon>
        <taxon>Amoebozoa</taxon>
        <taxon>Evosea</taxon>
        <taxon>Eumycetozoa</taxon>
        <taxon>Dictyostelia</taxon>
        <taxon>Dictyosteliales</taxon>
        <taxon>Dictyosteliaceae</taxon>
        <taxon>Dictyostelium</taxon>
    </lineage>
</organism>
<dbReference type="GO" id="GO:0006433">
    <property type="term" value="P:prolyl-tRNA aminoacylation"/>
    <property type="evidence" value="ECO:0000250"/>
    <property type="project" value="dictyBase"/>
</dbReference>
<dbReference type="HOGENOM" id="CLU_016739_2_2_1"/>
<dbReference type="InterPro" id="IPR036621">
    <property type="entry name" value="Anticodon-bd_dom_sf"/>
</dbReference>
<evidence type="ECO:0000256" key="11">
    <source>
        <dbReference type="ARBA" id="ARBA00047671"/>
    </source>
</evidence>
<dbReference type="InterPro" id="IPR002316">
    <property type="entry name" value="Pro-tRNA-ligase_IIa"/>
</dbReference>
<comment type="subunit">
    <text evidence="2">Homodimer.</text>
</comment>
<dbReference type="SUPFAM" id="SSF55681">
    <property type="entry name" value="Class II aaRS and biotin synthetases"/>
    <property type="match status" value="1"/>
</dbReference>
<dbReference type="InterPro" id="IPR002314">
    <property type="entry name" value="aa-tRNA-synt_IIb"/>
</dbReference>
<evidence type="ECO:0000256" key="7">
    <source>
        <dbReference type="ARBA" id="ARBA00022840"/>
    </source>
</evidence>
<dbReference type="KEGG" id="ddi:DDB_G0276079"/>
<dbReference type="InterPro" id="IPR004500">
    <property type="entry name" value="Pro-tRNA-synth_IIa_bac-type"/>
</dbReference>
<dbReference type="PANTHER" id="PTHR42753:SF2">
    <property type="entry name" value="PROLINE--TRNA LIGASE"/>
    <property type="match status" value="1"/>
</dbReference>
<evidence type="ECO:0000256" key="4">
    <source>
        <dbReference type="ARBA" id="ARBA00022490"/>
    </source>
</evidence>
<proteinExistence type="predicted"/>
<dbReference type="SMR" id="Q75JK9"/>
<dbReference type="GO" id="GO:0005739">
    <property type="term" value="C:mitochondrion"/>
    <property type="evidence" value="ECO:0000318"/>
    <property type="project" value="GO_Central"/>
</dbReference>
<dbReference type="Gene3D" id="3.40.50.800">
    <property type="entry name" value="Anticodon-binding domain"/>
    <property type="match status" value="1"/>
</dbReference>
<keyword evidence="6" id="KW-0547">Nucleotide-binding</keyword>
<dbReference type="EC" id="6.1.1.15" evidence="3"/>
<dbReference type="CDD" id="cd00779">
    <property type="entry name" value="ProRS_core_prok"/>
    <property type="match status" value="1"/>
</dbReference>
<evidence type="ECO:0000256" key="8">
    <source>
        <dbReference type="ARBA" id="ARBA00022917"/>
    </source>
</evidence>
<comment type="subcellular location">
    <subcellularLocation>
        <location evidence="1">Cytoplasm</location>
    </subcellularLocation>
</comment>
<keyword evidence="9" id="KW-0030">Aminoacyl-tRNA synthetase</keyword>
<dbReference type="GlyGen" id="Q75JK9">
    <property type="glycosylation" value="1 site"/>
</dbReference>
<evidence type="ECO:0000256" key="6">
    <source>
        <dbReference type="ARBA" id="ARBA00022741"/>
    </source>
</evidence>
<dbReference type="InParanoid" id="Q75JK9"/>
<evidence type="ECO:0000256" key="9">
    <source>
        <dbReference type="ARBA" id="ARBA00023146"/>
    </source>
</evidence>
<dbReference type="dictyBase" id="DDB_G0276079">
    <property type="gene designation" value="mproS"/>
</dbReference>
<dbReference type="InterPro" id="IPR045864">
    <property type="entry name" value="aa-tRNA-synth_II/BPL/LPL"/>
</dbReference>
<dbReference type="EMBL" id="AAFI02000014">
    <property type="protein sequence ID" value="EAL69339.1"/>
    <property type="molecule type" value="Genomic_DNA"/>
</dbReference>
<keyword evidence="12" id="KW-0175">Coiled coil</keyword>
<dbReference type="AlphaFoldDB" id="Q75JK9"/>
<comment type="caution">
    <text evidence="14">The sequence shown here is derived from an EMBL/GenBank/DDBJ whole genome shotgun (WGS) entry which is preliminary data.</text>
</comment>
<dbReference type="RefSeq" id="XP_643312.1">
    <property type="nucleotide sequence ID" value="XM_638220.1"/>
</dbReference>
<dbReference type="Pfam" id="PF00587">
    <property type="entry name" value="tRNA-synt_2b"/>
    <property type="match status" value="1"/>
</dbReference>
<dbReference type="eggNOG" id="KOG2324">
    <property type="taxonomic scope" value="Eukaryota"/>
</dbReference>
<comment type="catalytic activity">
    <reaction evidence="11">
        <text>tRNA(Pro) + L-proline + ATP = L-prolyl-tRNA(Pro) + AMP + diphosphate</text>
        <dbReference type="Rhea" id="RHEA:14305"/>
        <dbReference type="Rhea" id="RHEA-COMP:9700"/>
        <dbReference type="Rhea" id="RHEA-COMP:9702"/>
        <dbReference type="ChEBI" id="CHEBI:30616"/>
        <dbReference type="ChEBI" id="CHEBI:33019"/>
        <dbReference type="ChEBI" id="CHEBI:60039"/>
        <dbReference type="ChEBI" id="CHEBI:78442"/>
        <dbReference type="ChEBI" id="CHEBI:78532"/>
        <dbReference type="ChEBI" id="CHEBI:456215"/>
        <dbReference type="EC" id="6.1.1.15"/>
    </reaction>
</comment>
<dbReference type="PROSITE" id="PS50862">
    <property type="entry name" value="AA_TRNA_LIGASE_II"/>
    <property type="match status" value="1"/>
</dbReference>
<dbReference type="Gene3D" id="3.30.930.10">
    <property type="entry name" value="Bira Bifunctional Protein, Domain 2"/>
    <property type="match status" value="2"/>
</dbReference>
<dbReference type="VEuPathDB" id="AmoebaDB:DDB_G0276079"/>
<dbReference type="FunFam" id="3.30.930.10:FF:000239">
    <property type="entry name" value="Prolyl-tRNA synthetase"/>
    <property type="match status" value="1"/>
</dbReference>
<accession>Q552B6</accession>
<dbReference type="InterPro" id="IPR006195">
    <property type="entry name" value="aa-tRNA-synth_II"/>
</dbReference>
<dbReference type="InterPro" id="IPR033730">
    <property type="entry name" value="ProRS_core_prok"/>
</dbReference>
<reference evidence="14 15" key="1">
    <citation type="journal article" date="2005" name="Nature">
        <title>The genome of the social amoeba Dictyostelium discoideum.</title>
        <authorList>
            <consortium name="The Dictyostelium discoideum Sequencing Consortium"/>
            <person name="Eichinger L."/>
            <person name="Pachebat J.A."/>
            <person name="Glockner G."/>
            <person name="Rajandream M.A."/>
            <person name="Sucgang R."/>
            <person name="Berriman M."/>
            <person name="Song J."/>
            <person name="Olsen R."/>
            <person name="Szafranski K."/>
            <person name="Xu Q."/>
            <person name="Tunggal B."/>
            <person name="Kummerfeld S."/>
            <person name="Madera M."/>
            <person name="Konfortov B.A."/>
            <person name="Rivero F."/>
            <person name="Bankier A.T."/>
            <person name="Lehmann R."/>
            <person name="Hamlin N."/>
            <person name="Davies R."/>
            <person name="Gaudet P."/>
            <person name="Fey P."/>
            <person name="Pilcher K."/>
            <person name="Chen G."/>
            <person name="Saunders D."/>
            <person name="Sodergren E."/>
            <person name="Davis P."/>
            <person name="Kerhornou A."/>
            <person name="Nie X."/>
            <person name="Hall N."/>
            <person name="Anjard C."/>
            <person name="Hemphill L."/>
            <person name="Bason N."/>
            <person name="Farbrother P."/>
            <person name="Desany B."/>
            <person name="Just E."/>
            <person name="Morio T."/>
            <person name="Rost R."/>
            <person name="Churcher C."/>
            <person name="Cooper J."/>
            <person name="Haydock S."/>
            <person name="van Driessche N."/>
            <person name="Cronin A."/>
            <person name="Goodhead I."/>
            <person name="Muzny D."/>
            <person name="Mourier T."/>
            <person name="Pain A."/>
            <person name="Lu M."/>
            <person name="Harper D."/>
            <person name="Lindsay R."/>
            <person name="Hauser H."/>
            <person name="James K."/>
            <person name="Quiles M."/>
            <person name="Madan Babu M."/>
            <person name="Saito T."/>
            <person name="Buchrieser C."/>
            <person name="Wardroper A."/>
            <person name="Felder M."/>
            <person name="Thangavelu M."/>
            <person name="Johnson D."/>
            <person name="Knights A."/>
            <person name="Loulseged H."/>
            <person name="Mungall K."/>
            <person name="Oliver K."/>
            <person name="Price C."/>
            <person name="Quail M.A."/>
            <person name="Urushihara H."/>
            <person name="Hernandez J."/>
            <person name="Rabbinowitsch E."/>
            <person name="Steffen D."/>
            <person name="Sanders M."/>
            <person name="Ma J."/>
            <person name="Kohara Y."/>
            <person name="Sharp S."/>
            <person name="Simmonds M."/>
            <person name="Spiegler S."/>
            <person name="Tivey A."/>
            <person name="Sugano S."/>
            <person name="White B."/>
            <person name="Walker D."/>
            <person name="Woodward J."/>
            <person name="Winckler T."/>
            <person name="Tanaka Y."/>
            <person name="Shaulsky G."/>
            <person name="Schleicher M."/>
            <person name="Weinstock G."/>
            <person name="Rosenthal A."/>
            <person name="Cox E.C."/>
            <person name="Chisholm R.L."/>
            <person name="Gibbs R."/>
            <person name="Loomis W.F."/>
            <person name="Platzer M."/>
            <person name="Kay R.R."/>
            <person name="Williams J."/>
            <person name="Dear P.H."/>
            <person name="Noegel A.A."/>
            <person name="Barrell B."/>
            <person name="Kuspa A."/>
        </authorList>
    </citation>
    <scope>NUCLEOTIDE SEQUENCE [LARGE SCALE GENOMIC DNA]</scope>
    <source>
        <strain evidence="14 15">AX4</strain>
    </source>
</reference>
<feature type="coiled-coil region" evidence="12">
    <location>
        <begin position="294"/>
        <end position="340"/>
    </location>
</feature>
<dbReference type="FunCoup" id="Q75JK9">
    <property type="interactions" value="296"/>
</dbReference>
<dbReference type="OMA" id="NCDYAAN"/>
<evidence type="ECO:0000313" key="15">
    <source>
        <dbReference type="Proteomes" id="UP000002195"/>
    </source>
</evidence>
<keyword evidence="5" id="KW-0436">Ligase</keyword>
<evidence type="ECO:0000256" key="5">
    <source>
        <dbReference type="ARBA" id="ARBA00022598"/>
    </source>
</evidence>
<accession>Q75JK9</accession>
<dbReference type="PRINTS" id="PR01046">
    <property type="entry name" value="TRNASYNTHPRO"/>
</dbReference>
<dbReference type="PhylomeDB" id="Q75JK9"/>
<dbReference type="STRING" id="44689.Q75JK9"/>
<evidence type="ECO:0000256" key="12">
    <source>
        <dbReference type="SAM" id="Coils"/>
    </source>
</evidence>
<name>Q75JK9_DICDI</name>
<feature type="domain" description="Aminoacyl-transfer RNA synthetases class-II family profile" evidence="13">
    <location>
        <begin position="83"/>
        <end position="560"/>
    </location>
</feature>
<dbReference type="GO" id="GO:0005524">
    <property type="term" value="F:ATP binding"/>
    <property type="evidence" value="ECO:0007669"/>
    <property type="project" value="UniProtKB-KW"/>
</dbReference>
<evidence type="ECO:0000256" key="3">
    <source>
        <dbReference type="ARBA" id="ARBA00012831"/>
    </source>
</evidence>
<dbReference type="FunFam" id="3.30.930.10:FF:000066">
    <property type="entry name" value="Proline--tRNA ligase"/>
    <property type="match status" value="1"/>
</dbReference>
<dbReference type="GO" id="GO:0004827">
    <property type="term" value="F:proline-tRNA ligase activity"/>
    <property type="evidence" value="ECO:0000250"/>
    <property type="project" value="dictyBase"/>
</dbReference>
<keyword evidence="8" id="KW-0648">Protein biosynthesis</keyword>